<dbReference type="PROSITE" id="PS00086">
    <property type="entry name" value="CYTOCHROME_P450"/>
    <property type="match status" value="1"/>
</dbReference>
<keyword evidence="4 8" id="KW-0560">Oxidoreductase</keyword>
<evidence type="ECO:0000313" key="10">
    <source>
        <dbReference type="EMBL" id="KAJ4981226.1"/>
    </source>
</evidence>
<dbReference type="InterPro" id="IPR001128">
    <property type="entry name" value="Cyt_P450"/>
</dbReference>
<dbReference type="GO" id="GO:0004497">
    <property type="term" value="F:monooxygenase activity"/>
    <property type="evidence" value="ECO:0007669"/>
    <property type="project" value="UniProtKB-KW"/>
</dbReference>
<comment type="cofactor">
    <cofactor evidence="7">
        <name>heme</name>
        <dbReference type="ChEBI" id="CHEBI:30413"/>
    </cofactor>
</comment>
<dbReference type="Pfam" id="PF00067">
    <property type="entry name" value="p450"/>
    <property type="match status" value="1"/>
</dbReference>
<keyword evidence="8" id="KW-0503">Monooxygenase</keyword>
<name>A0A9Q0L3A8_9MAGN</name>
<dbReference type="InterPro" id="IPR036396">
    <property type="entry name" value="Cyt_P450_sf"/>
</dbReference>
<dbReference type="SUPFAM" id="SSF48264">
    <property type="entry name" value="Cytochrome P450"/>
    <property type="match status" value="1"/>
</dbReference>
<comment type="similarity">
    <text evidence="8">Belongs to the cytochrome P450 family.</text>
</comment>
<dbReference type="PANTHER" id="PTHR47947">
    <property type="entry name" value="CYTOCHROME P450 82C3-RELATED"/>
    <property type="match status" value="1"/>
</dbReference>
<dbReference type="InterPro" id="IPR050651">
    <property type="entry name" value="Plant_Cytochrome_P450_Monoox"/>
</dbReference>
<dbReference type="AlphaFoldDB" id="A0A9Q0L3A8"/>
<evidence type="ECO:0000256" key="2">
    <source>
        <dbReference type="ARBA" id="ARBA00022617"/>
    </source>
</evidence>
<evidence type="ECO:0000256" key="6">
    <source>
        <dbReference type="ARBA" id="ARBA00023136"/>
    </source>
</evidence>
<feature type="binding site" description="axial binding residue" evidence="7">
    <location>
        <position position="438"/>
    </location>
    <ligand>
        <name>heme</name>
        <dbReference type="ChEBI" id="CHEBI:30413"/>
    </ligand>
    <ligandPart>
        <name>Fe</name>
        <dbReference type="ChEBI" id="CHEBI:18248"/>
    </ligandPart>
</feature>
<accession>A0A9Q0L3A8</accession>
<dbReference type="Proteomes" id="UP001141806">
    <property type="component" value="Unassembled WGS sequence"/>
</dbReference>
<dbReference type="GO" id="GO:0016020">
    <property type="term" value="C:membrane"/>
    <property type="evidence" value="ECO:0007669"/>
    <property type="project" value="UniProtKB-SubCell"/>
</dbReference>
<feature type="transmembrane region" description="Helical" evidence="9">
    <location>
        <begin position="6"/>
        <end position="24"/>
    </location>
</feature>
<dbReference type="CDD" id="cd20653">
    <property type="entry name" value="CYP81"/>
    <property type="match status" value="1"/>
</dbReference>
<dbReference type="InterPro" id="IPR017972">
    <property type="entry name" value="Cyt_P450_CS"/>
</dbReference>
<comment type="caution">
    <text evidence="10">The sequence shown here is derived from an EMBL/GenBank/DDBJ whole genome shotgun (WGS) entry which is preliminary data.</text>
</comment>
<keyword evidence="9" id="KW-0812">Transmembrane</keyword>
<dbReference type="GO" id="GO:0005506">
    <property type="term" value="F:iron ion binding"/>
    <property type="evidence" value="ECO:0007669"/>
    <property type="project" value="InterPro"/>
</dbReference>
<keyword evidence="3 7" id="KW-0479">Metal-binding</keyword>
<evidence type="ECO:0000256" key="7">
    <source>
        <dbReference type="PIRSR" id="PIRSR602401-1"/>
    </source>
</evidence>
<reference evidence="10" key="1">
    <citation type="journal article" date="2023" name="Plant J.">
        <title>The genome of the king protea, Protea cynaroides.</title>
        <authorList>
            <person name="Chang J."/>
            <person name="Duong T.A."/>
            <person name="Schoeman C."/>
            <person name="Ma X."/>
            <person name="Roodt D."/>
            <person name="Barker N."/>
            <person name="Li Z."/>
            <person name="Van de Peer Y."/>
            <person name="Mizrachi E."/>
        </authorList>
    </citation>
    <scope>NUCLEOTIDE SEQUENCE</scope>
    <source>
        <tissue evidence="10">Young leaves</tissue>
    </source>
</reference>
<dbReference type="GO" id="GO:0016705">
    <property type="term" value="F:oxidoreductase activity, acting on paired donors, with incorporation or reduction of molecular oxygen"/>
    <property type="evidence" value="ECO:0007669"/>
    <property type="project" value="InterPro"/>
</dbReference>
<dbReference type="PRINTS" id="PR00463">
    <property type="entry name" value="EP450I"/>
</dbReference>
<keyword evidence="2 7" id="KW-0349">Heme</keyword>
<evidence type="ECO:0008006" key="12">
    <source>
        <dbReference type="Google" id="ProtNLM"/>
    </source>
</evidence>
<sequence length="503" mass="56884">MEISAFYYFLFFFLASFLLSKHLFPKTKNLPPSGPISLPIIGQLYLLKKPLHRTLAGISAQYGPILLLKFGSRRILHVSSPSAAEECFTTNDVVFANRPHFLSGKYLGFDYTTLASASYGQHWRNLRRLTTLEIFSSTRLQMFSKIRTNEVSLLLRRLFDGAGKASKIVEMKSIFFEVTLNGMMMMIAGKRYYGDDDHVDKARQFQELVEEMFAAAGASNVVDFLPLLKWVYFNGVEKKLVRLQRKRDQFMLELIEEYRMARTHSKDEKTLIDVLLSQQEADPNYYTDDIIIGIIQVLLSAGTDTTAGTMEWAMTLLLNHPEVLKKAQAEIDAITGQGRLINESDVANLPYLHCIINETLRMYPAGPLLVPHESSQECIVGGFNIPRGTMLLVNMWAIQNDPKLWEEPTKFKPERMEGMGGVRDGYKLMPFGSGRRSCPGEGLALRVASLTLASLIQCFEWERVDEELIDMTEGTGLTLPKAKPLKAKCKPRPTMLSILSQLI</sequence>
<keyword evidence="11" id="KW-1185">Reference proteome</keyword>
<evidence type="ECO:0000256" key="9">
    <source>
        <dbReference type="SAM" id="Phobius"/>
    </source>
</evidence>
<evidence type="ECO:0000256" key="3">
    <source>
        <dbReference type="ARBA" id="ARBA00022723"/>
    </source>
</evidence>
<dbReference type="PRINTS" id="PR00385">
    <property type="entry name" value="P450"/>
</dbReference>
<evidence type="ECO:0000256" key="5">
    <source>
        <dbReference type="ARBA" id="ARBA00023004"/>
    </source>
</evidence>
<dbReference type="GO" id="GO:0020037">
    <property type="term" value="F:heme binding"/>
    <property type="evidence" value="ECO:0007669"/>
    <property type="project" value="InterPro"/>
</dbReference>
<keyword evidence="6 9" id="KW-0472">Membrane</keyword>
<evidence type="ECO:0000313" key="11">
    <source>
        <dbReference type="Proteomes" id="UP001141806"/>
    </source>
</evidence>
<proteinExistence type="inferred from homology"/>
<dbReference type="OrthoDB" id="1055148at2759"/>
<dbReference type="PANTHER" id="PTHR47947:SF3">
    <property type="entry name" value="CYTOCHROME P450 81D1-LIKE"/>
    <property type="match status" value="1"/>
</dbReference>
<evidence type="ECO:0000256" key="8">
    <source>
        <dbReference type="RuleBase" id="RU000461"/>
    </source>
</evidence>
<dbReference type="FunFam" id="1.10.630.10:FF:000023">
    <property type="entry name" value="Cytochrome P450 family protein"/>
    <property type="match status" value="1"/>
</dbReference>
<keyword evidence="9" id="KW-1133">Transmembrane helix</keyword>
<evidence type="ECO:0000256" key="4">
    <source>
        <dbReference type="ARBA" id="ARBA00023002"/>
    </source>
</evidence>
<gene>
    <name evidence="10" type="ORF">NE237_032063</name>
</gene>
<dbReference type="InterPro" id="IPR002401">
    <property type="entry name" value="Cyt_P450_E_grp-I"/>
</dbReference>
<evidence type="ECO:0000256" key="1">
    <source>
        <dbReference type="ARBA" id="ARBA00004370"/>
    </source>
</evidence>
<dbReference type="Gene3D" id="1.10.630.10">
    <property type="entry name" value="Cytochrome P450"/>
    <property type="match status" value="1"/>
</dbReference>
<keyword evidence="5 7" id="KW-0408">Iron</keyword>
<organism evidence="10 11">
    <name type="scientific">Protea cynaroides</name>
    <dbReference type="NCBI Taxonomy" id="273540"/>
    <lineage>
        <taxon>Eukaryota</taxon>
        <taxon>Viridiplantae</taxon>
        <taxon>Streptophyta</taxon>
        <taxon>Embryophyta</taxon>
        <taxon>Tracheophyta</taxon>
        <taxon>Spermatophyta</taxon>
        <taxon>Magnoliopsida</taxon>
        <taxon>Proteales</taxon>
        <taxon>Proteaceae</taxon>
        <taxon>Protea</taxon>
    </lineage>
</organism>
<comment type="subcellular location">
    <subcellularLocation>
        <location evidence="1">Membrane</location>
    </subcellularLocation>
</comment>
<protein>
    <recommendedName>
        <fullName evidence="12">Cytochrome P450</fullName>
    </recommendedName>
</protein>
<dbReference type="EMBL" id="JAMYWD010000001">
    <property type="protein sequence ID" value="KAJ4981226.1"/>
    <property type="molecule type" value="Genomic_DNA"/>
</dbReference>